<dbReference type="EMBL" id="CAVNYO010000123">
    <property type="protein sequence ID" value="CAK5267477.1"/>
    <property type="molecule type" value="Genomic_DNA"/>
</dbReference>
<evidence type="ECO:0000256" key="1">
    <source>
        <dbReference type="SAM" id="Coils"/>
    </source>
</evidence>
<protein>
    <submittedName>
        <fullName evidence="2">Uncharacterized protein</fullName>
    </submittedName>
</protein>
<reference evidence="2" key="1">
    <citation type="submission" date="2023-11" db="EMBL/GenBank/DDBJ databases">
        <authorList>
            <person name="De Vega J J."/>
            <person name="De Vega J J."/>
        </authorList>
    </citation>
    <scope>NUCLEOTIDE SEQUENCE</scope>
</reference>
<organism evidence="2 3">
    <name type="scientific">Mycena citricolor</name>
    <dbReference type="NCBI Taxonomy" id="2018698"/>
    <lineage>
        <taxon>Eukaryota</taxon>
        <taxon>Fungi</taxon>
        <taxon>Dikarya</taxon>
        <taxon>Basidiomycota</taxon>
        <taxon>Agaricomycotina</taxon>
        <taxon>Agaricomycetes</taxon>
        <taxon>Agaricomycetidae</taxon>
        <taxon>Agaricales</taxon>
        <taxon>Marasmiineae</taxon>
        <taxon>Mycenaceae</taxon>
        <taxon>Mycena</taxon>
    </lineage>
</organism>
<name>A0AAD2JXL5_9AGAR</name>
<proteinExistence type="predicted"/>
<evidence type="ECO:0000313" key="3">
    <source>
        <dbReference type="Proteomes" id="UP001295794"/>
    </source>
</evidence>
<keyword evidence="1" id="KW-0175">Coiled coil</keyword>
<gene>
    <name evidence="2" type="ORF">MYCIT1_LOCUS10018</name>
</gene>
<dbReference type="Proteomes" id="UP001295794">
    <property type="component" value="Unassembled WGS sequence"/>
</dbReference>
<keyword evidence="3" id="KW-1185">Reference proteome</keyword>
<evidence type="ECO:0000313" key="2">
    <source>
        <dbReference type="EMBL" id="CAK5267477.1"/>
    </source>
</evidence>
<comment type="caution">
    <text evidence="2">The sequence shown here is derived from an EMBL/GenBank/DDBJ whole genome shotgun (WGS) entry which is preliminary data.</text>
</comment>
<dbReference type="AlphaFoldDB" id="A0AAD2JXL5"/>
<sequence>MLRVRIHHDPKMLEAASSICNACKQIFEIGALTADKLALAILLSALSDNALCHICVKYKDDSTATPANIVAMLEKEKIWLKKELKKQAEEEERANVARAQVTAKTAIPMKLSLSGRLCGTCRGYHCTEDCWAEGGKKTEVKSGAKPGGKQLALQGANGKLVYFTVVEGNSNIAVTALVPATTSGPDRDNPDDTSNAKLEKIYATYHQNHSHSSSTAFSTFSMVVAKDIPNNIEHIFLTRAQDSYAADFGATAHILPEH</sequence>
<feature type="coiled-coil region" evidence="1">
    <location>
        <begin position="70"/>
        <end position="100"/>
    </location>
</feature>
<accession>A0AAD2JXL5</accession>